<dbReference type="Proteomes" id="UP000295830">
    <property type="component" value="Unassembled WGS sequence"/>
</dbReference>
<evidence type="ECO:0000313" key="4">
    <source>
        <dbReference type="Proteomes" id="UP000295830"/>
    </source>
</evidence>
<sequence>MFENLKKTAEPVSRFNKLTMSTVSKVGEMQMEALRDFMSMAGQQAKAATQIRDYEDFQKYLSDQAEMFNNIVEKASENMNELSRMADEFREEASEVFHEEDEGQKTSQGKKTSQGQKASQGSSASASKSSSTSSKSQAGKTKTPEKSSQ</sequence>
<gene>
    <name evidence="3" type="ORF">DES49_2157</name>
</gene>
<dbReference type="EMBL" id="SOAX01000004">
    <property type="protein sequence ID" value="TDT40391.1"/>
    <property type="molecule type" value="Genomic_DNA"/>
</dbReference>
<name>A0A4R7JQD1_9GAMM</name>
<proteinExistence type="predicted"/>
<dbReference type="InterPro" id="IPR018968">
    <property type="entry name" value="Phasin"/>
</dbReference>
<evidence type="ECO:0000259" key="2">
    <source>
        <dbReference type="Pfam" id="PF09361"/>
    </source>
</evidence>
<protein>
    <submittedName>
        <fullName evidence="3">Phasin family protein</fullName>
    </submittedName>
</protein>
<feature type="domain" description="Phasin" evidence="2">
    <location>
        <begin position="6"/>
        <end position="98"/>
    </location>
</feature>
<dbReference type="AlphaFoldDB" id="A0A4R7JQD1"/>
<evidence type="ECO:0000313" key="3">
    <source>
        <dbReference type="EMBL" id="TDT40391.1"/>
    </source>
</evidence>
<accession>A0A4R7JQD1</accession>
<evidence type="ECO:0000256" key="1">
    <source>
        <dbReference type="SAM" id="MobiDB-lite"/>
    </source>
</evidence>
<reference evidence="3 4" key="1">
    <citation type="submission" date="2019-03" db="EMBL/GenBank/DDBJ databases">
        <title>Genomic Encyclopedia of Type Strains, Phase IV (KMG-IV): sequencing the most valuable type-strain genomes for metagenomic binning, comparative biology and taxonomic classification.</title>
        <authorList>
            <person name="Goeker M."/>
        </authorList>
    </citation>
    <scope>NUCLEOTIDE SEQUENCE [LARGE SCALE GENOMIC DNA]</scope>
    <source>
        <strain evidence="3 4">DSM 15505</strain>
    </source>
</reference>
<dbReference type="Pfam" id="PF09361">
    <property type="entry name" value="Phasin_2"/>
    <property type="match status" value="1"/>
</dbReference>
<organism evidence="3 4">
    <name type="scientific">Halospina denitrificans</name>
    <dbReference type="NCBI Taxonomy" id="332522"/>
    <lineage>
        <taxon>Bacteria</taxon>
        <taxon>Pseudomonadati</taxon>
        <taxon>Pseudomonadota</taxon>
        <taxon>Gammaproteobacteria</taxon>
        <taxon>Halospina</taxon>
    </lineage>
</organism>
<keyword evidence="4" id="KW-1185">Reference proteome</keyword>
<feature type="region of interest" description="Disordered" evidence="1">
    <location>
        <begin position="82"/>
        <end position="149"/>
    </location>
</feature>
<comment type="caution">
    <text evidence="3">The sequence shown here is derived from an EMBL/GenBank/DDBJ whole genome shotgun (WGS) entry which is preliminary data.</text>
</comment>
<feature type="compositionally biased region" description="Low complexity" evidence="1">
    <location>
        <begin position="105"/>
        <end position="141"/>
    </location>
</feature>
<feature type="compositionally biased region" description="Basic and acidic residues" evidence="1">
    <location>
        <begin position="84"/>
        <end position="97"/>
    </location>
</feature>